<sequence length="184" mass="20685">MNVLNQIAQLADLAADLPLFEQRLQQMAEILGISLADYPIDHISVRCHQLTTAHRWSEGLAQCAELISNKSINGRPIYLFELAQPLNIAGWPVFIIELPFPKDKVYPQESWEHVEAVIDVEPEQLIEQAGALLPKPLPHNFSLKISQPKGDYERLPNLTLAVSDGKTTLKYHPFSLKKIVESEG</sequence>
<accession>A0A0N0IAB1</accession>
<comment type="caution">
    <text evidence="1">The sequence shown here is derived from an EMBL/GenBank/DDBJ whole genome shotgun (WGS) entry which is preliminary data.</text>
</comment>
<dbReference type="PANTHER" id="PTHR37519">
    <property type="match status" value="1"/>
</dbReference>
<dbReference type="Gene3D" id="3.10.180.10">
    <property type="entry name" value="2,3-Dihydroxybiphenyl 1,2-Dioxygenase, domain 1"/>
    <property type="match status" value="1"/>
</dbReference>
<dbReference type="GO" id="GO:0005829">
    <property type="term" value="C:cytosol"/>
    <property type="evidence" value="ECO:0007669"/>
    <property type="project" value="TreeGrafter"/>
</dbReference>
<dbReference type="InterPro" id="IPR010393">
    <property type="entry name" value="DUF991_YecM-like"/>
</dbReference>
<evidence type="ECO:0000313" key="2">
    <source>
        <dbReference type="Proteomes" id="UP000053226"/>
    </source>
</evidence>
<dbReference type="AlphaFoldDB" id="A0A0N0IAB1"/>
<name>A0A0N0IAB1_9GAMM</name>
<dbReference type="Proteomes" id="UP000053226">
    <property type="component" value="Unassembled WGS sequence"/>
</dbReference>
<organism evidence="1 2">
    <name type="scientific">Moellerella wisconsensis ATCC 35017</name>
    <dbReference type="NCBI Taxonomy" id="1354267"/>
    <lineage>
        <taxon>Bacteria</taxon>
        <taxon>Pseudomonadati</taxon>
        <taxon>Pseudomonadota</taxon>
        <taxon>Gammaproteobacteria</taxon>
        <taxon>Enterobacterales</taxon>
        <taxon>Morganellaceae</taxon>
        <taxon>Moellerella</taxon>
    </lineage>
</organism>
<reference evidence="1 2" key="1">
    <citation type="submission" date="2015-07" db="EMBL/GenBank/DDBJ databases">
        <title>ATOL: Assembling a taxonomically balanced genome-scale reconstruction of the evolutionary history of the Enterobacteriaceae.</title>
        <authorList>
            <person name="Plunkett G.III."/>
            <person name="Neeno-Eckwall E.C."/>
            <person name="Glasner J.D."/>
            <person name="Perna N.T."/>
        </authorList>
    </citation>
    <scope>NUCLEOTIDE SEQUENCE [LARGE SCALE GENOMIC DNA]</scope>
    <source>
        <strain evidence="1 2">ATCC 35017</strain>
    </source>
</reference>
<dbReference type="Pfam" id="PF06185">
    <property type="entry name" value="YecM"/>
    <property type="match status" value="1"/>
</dbReference>
<keyword evidence="2" id="KW-1185">Reference proteome</keyword>
<dbReference type="InterPro" id="IPR029068">
    <property type="entry name" value="Glyas_Bleomycin-R_OHBP_Dase"/>
</dbReference>
<dbReference type="EMBL" id="LGAA01000018">
    <property type="protein sequence ID" value="KPD02892.1"/>
    <property type="molecule type" value="Genomic_DNA"/>
</dbReference>
<protein>
    <submittedName>
        <fullName evidence="1">YecM family protein</fullName>
    </submittedName>
</protein>
<gene>
    <name evidence="1" type="ORF">M992_2049</name>
</gene>
<dbReference type="NCBIfam" id="NF008681">
    <property type="entry name" value="PRK11700.1-4"/>
    <property type="match status" value="1"/>
</dbReference>
<dbReference type="OrthoDB" id="5689462at2"/>
<dbReference type="RefSeq" id="WP_053908472.1">
    <property type="nucleotide sequence ID" value="NZ_CAWMUS010000018.1"/>
</dbReference>
<dbReference type="PANTHER" id="PTHR37519:SF1">
    <property type="entry name" value="DIHYDROXYBIPHENYL DIOXYGENASE DOMAIN-CONTAINING PROTEIN"/>
    <property type="match status" value="1"/>
</dbReference>
<proteinExistence type="predicted"/>
<evidence type="ECO:0000313" key="1">
    <source>
        <dbReference type="EMBL" id="KPD02892.1"/>
    </source>
</evidence>
<dbReference type="SUPFAM" id="SSF54593">
    <property type="entry name" value="Glyoxalase/Bleomycin resistance protein/Dihydroxybiphenyl dioxygenase"/>
    <property type="match status" value="1"/>
</dbReference>